<feature type="transmembrane region" description="Helical" evidence="5">
    <location>
        <begin position="196"/>
        <end position="219"/>
    </location>
</feature>
<keyword evidence="4 5" id="KW-0472">Membrane</keyword>
<feature type="transmembrane region" description="Helical" evidence="5">
    <location>
        <begin position="239"/>
        <end position="260"/>
    </location>
</feature>
<dbReference type="CDD" id="cd07042">
    <property type="entry name" value="STAS_SulP_like_sulfate_transporter"/>
    <property type="match status" value="1"/>
</dbReference>
<evidence type="ECO:0000256" key="5">
    <source>
        <dbReference type="SAM" id="Phobius"/>
    </source>
</evidence>
<dbReference type="OrthoDB" id="9771198at2"/>
<evidence type="ECO:0000256" key="2">
    <source>
        <dbReference type="ARBA" id="ARBA00022692"/>
    </source>
</evidence>
<keyword evidence="8" id="KW-1185">Reference proteome</keyword>
<keyword evidence="3 5" id="KW-1133">Transmembrane helix</keyword>
<reference evidence="7 8" key="1">
    <citation type="submission" date="2018-11" db="EMBL/GenBank/DDBJ databases">
        <title>Sequencing the genomes of 1000 actinobacteria strains.</title>
        <authorList>
            <person name="Klenk H.-P."/>
        </authorList>
    </citation>
    <scope>NUCLEOTIDE SEQUENCE [LARGE SCALE GENOMIC DNA]</scope>
    <source>
        <strain evidence="7 8">DSM 44231</strain>
    </source>
</reference>
<accession>A0A3N1GXT8</accession>
<dbReference type="EMBL" id="RJKM01000001">
    <property type="protein sequence ID" value="ROP35090.1"/>
    <property type="molecule type" value="Genomic_DNA"/>
</dbReference>
<dbReference type="Pfam" id="PF00916">
    <property type="entry name" value="Sulfate_transp"/>
    <property type="match status" value="1"/>
</dbReference>
<evidence type="ECO:0000259" key="6">
    <source>
        <dbReference type="PROSITE" id="PS50801"/>
    </source>
</evidence>
<dbReference type="Proteomes" id="UP000268727">
    <property type="component" value="Unassembled WGS sequence"/>
</dbReference>
<name>A0A3N1GXT8_9PSEU</name>
<dbReference type="InterPro" id="IPR001902">
    <property type="entry name" value="SLC26A/SulP_fam"/>
</dbReference>
<dbReference type="PANTHER" id="PTHR11814">
    <property type="entry name" value="SULFATE TRANSPORTER"/>
    <property type="match status" value="1"/>
</dbReference>
<dbReference type="Pfam" id="PF01740">
    <property type="entry name" value="STAS"/>
    <property type="match status" value="1"/>
</dbReference>
<dbReference type="RefSeq" id="WP_123741293.1">
    <property type="nucleotide sequence ID" value="NZ_RJKM01000001.1"/>
</dbReference>
<dbReference type="AlphaFoldDB" id="A0A3N1GXT8"/>
<feature type="transmembrane region" description="Helical" evidence="5">
    <location>
        <begin position="46"/>
        <end position="66"/>
    </location>
</feature>
<dbReference type="GO" id="GO:0055085">
    <property type="term" value="P:transmembrane transport"/>
    <property type="evidence" value="ECO:0007669"/>
    <property type="project" value="InterPro"/>
</dbReference>
<dbReference type="PROSITE" id="PS50801">
    <property type="entry name" value="STAS"/>
    <property type="match status" value="1"/>
</dbReference>
<evidence type="ECO:0000313" key="7">
    <source>
        <dbReference type="EMBL" id="ROP35090.1"/>
    </source>
</evidence>
<dbReference type="InterPro" id="IPR011547">
    <property type="entry name" value="SLC26A/SulP_dom"/>
</dbReference>
<comment type="subcellular location">
    <subcellularLocation>
        <location evidence="1">Membrane</location>
        <topology evidence="1">Multi-pass membrane protein</topology>
    </subcellularLocation>
</comment>
<proteinExistence type="predicted"/>
<evidence type="ECO:0000256" key="3">
    <source>
        <dbReference type="ARBA" id="ARBA00022989"/>
    </source>
</evidence>
<feature type="transmembrane region" description="Helical" evidence="5">
    <location>
        <begin position="371"/>
        <end position="400"/>
    </location>
</feature>
<dbReference type="GO" id="GO:0016020">
    <property type="term" value="C:membrane"/>
    <property type="evidence" value="ECO:0007669"/>
    <property type="project" value="UniProtKB-SubCell"/>
</dbReference>
<keyword evidence="2 5" id="KW-0812">Transmembrane</keyword>
<evidence type="ECO:0000256" key="4">
    <source>
        <dbReference type="ARBA" id="ARBA00023136"/>
    </source>
</evidence>
<feature type="transmembrane region" description="Helical" evidence="5">
    <location>
        <begin position="319"/>
        <end position="350"/>
    </location>
</feature>
<sequence length="535" mass="54667">MTTFLPARADWSGATRRDLVAGVTVAIVALPLALGFGVASGLGAASGLVTAVVAGALAAVFGGSSLQVSGPTGAMTVVLVPIVARYGVDGVLTVGLLAGVLLVLLAVARAGRYMRYVPVPVVEGFTIGIAAVIALQQAPAALGVPTPGEDHVVLAAVAAVGNFVAAPHWEAVALAGGVAAVMLIGARWRPGVPFSLPAVVVATVLAQWAALPVTTIGALPRVLPAPSLGFLDFGALWSLLPSAVAVAALAALESLLSAAVADGMSVNQRHDPDRELFGQGLANLVAPLFGGVPATAAIARTAVNVRSGATSRLAALTHAVVLLLIVLVAAPWVAGVPLAVLAGVLLATAVRMIEVGSVRALARAGRPDAAVLALTAVATLALDLVTAVIVGLVLAGVFALRAVSRTARLEEVPLEPGDHREEERALLAQHIVAYRLDGPLLFAAAHRFLLELTEIAPVAVVILRMSRLSAVDATGVQVLRDAVRRLEHRGVTVLVSGVRDEHRRALGTVDLRVFDHTPDAIAHARSLLRERNVLP</sequence>
<dbReference type="InterPro" id="IPR036513">
    <property type="entry name" value="STAS_dom_sf"/>
</dbReference>
<dbReference type="SUPFAM" id="SSF52091">
    <property type="entry name" value="SpoIIaa-like"/>
    <property type="match status" value="1"/>
</dbReference>
<protein>
    <submittedName>
        <fullName evidence="7">SulP family sulfate permease</fullName>
    </submittedName>
</protein>
<dbReference type="InterPro" id="IPR002645">
    <property type="entry name" value="STAS_dom"/>
</dbReference>
<evidence type="ECO:0000313" key="8">
    <source>
        <dbReference type="Proteomes" id="UP000268727"/>
    </source>
</evidence>
<evidence type="ECO:0000256" key="1">
    <source>
        <dbReference type="ARBA" id="ARBA00004141"/>
    </source>
</evidence>
<dbReference type="Gene3D" id="3.30.750.24">
    <property type="entry name" value="STAS domain"/>
    <property type="match status" value="1"/>
</dbReference>
<feature type="transmembrane region" description="Helical" evidence="5">
    <location>
        <begin position="151"/>
        <end position="184"/>
    </location>
</feature>
<feature type="transmembrane region" description="Helical" evidence="5">
    <location>
        <begin position="119"/>
        <end position="139"/>
    </location>
</feature>
<gene>
    <name evidence="7" type="ORF">EDD40_0306</name>
</gene>
<feature type="transmembrane region" description="Helical" evidence="5">
    <location>
        <begin position="86"/>
        <end position="107"/>
    </location>
</feature>
<comment type="caution">
    <text evidence="7">The sequence shown here is derived from an EMBL/GenBank/DDBJ whole genome shotgun (WGS) entry which is preliminary data.</text>
</comment>
<organism evidence="7 8">
    <name type="scientific">Saccharothrix texasensis</name>
    <dbReference type="NCBI Taxonomy" id="103734"/>
    <lineage>
        <taxon>Bacteria</taxon>
        <taxon>Bacillati</taxon>
        <taxon>Actinomycetota</taxon>
        <taxon>Actinomycetes</taxon>
        <taxon>Pseudonocardiales</taxon>
        <taxon>Pseudonocardiaceae</taxon>
        <taxon>Saccharothrix</taxon>
    </lineage>
</organism>
<feature type="domain" description="STAS" evidence="6">
    <location>
        <begin position="421"/>
        <end position="506"/>
    </location>
</feature>
<feature type="transmembrane region" description="Helical" evidence="5">
    <location>
        <begin position="281"/>
        <end position="299"/>
    </location>
</feature>
<feature type="transmembrane region" description="Helical" evidence="5">
    <location>
        <begin position="20"/>
        <end position="39"/>
    </location>
</feature>